<dbReference type="OrthoDB" id="6380398at2759"/>
<organism evidence="5 6">
    <name type="scientific">Coemansia reversa (strain ATCC 12441 / NRRL 1564)</name>
    <dbReference type="NCBI Taxonomy" id="763665"/>
    <lineage>
        <taxon>Eukaryota</taxon>
        <taxon>Fungi</taxon>
        <taxon>Fungi incertae sedis</taxon>
        <taxon>Zoopagomycota</taxon>
        <taxon>Kickxellomycotina</taxon>
        <taxon>Kickxellomycetes</taxon>
        <taxon>Kickxellales</taxon>
        <taxon>Kickxellaceae</taxon>
        <taxon>Coemansia</taxon>
    </lineage>
</organism>
<feature type="compositionally biased region" description="Acidic residues" evidence="1">
    <location>
        <begin position="527"/>
        <end position="536"/>
    </location>
</feature>
<dbReference type="EMBL" id="KZ303532">
    <property type="protein sequence ID" value="PIA13573.1"/>
    <property type="molecule type" value="Genomic_DNA"/>
</dbReference>
<protein>
    <recommendedName>
        <fullName evidence="4">Peptidase S1 domain-containing protein</fullName>
    </recommendedName>
</protein>
<dbReference type="SUPFAM" id="SSF50494">
    <property type="entry name" value="Trypsin-like serine proteases"/>
    <property type="match status" value="1"/>
</dbReference>
<keyword evidence="3" id="KW-0732">Signal</keyword>
<dbReference type="InterPro" id="IPR009003">
    <property type="entry name" value="Peptidase_S1_PA"/>
</dbReference>
<evidence type="ECO:0000256" key="1">
    <source>
        <dbReference type="SAM" id="MobiDB-lite"/>
    </source>
</evidence>
<feature type="chain" id="PRO_5013908747" description="Peptidase S1 domain-containing protein" evidence="3">
    <location>
        <begin position="22"/>
        <end position="670"/>
    </location>
</feature>
<keyword evidence="2" id="KW-1133">Transmembrane helix</keyword>
<dbReference type="GO" id="GO:0006508">
    <property type="term" value="P:proteolysis"/>
    <property type="evidence" value="ECO:0007669"/>
    <property type="project" value="InterPro"/>
</dbReference>
<feature type="compositionally biased region" description="Acidic residues" evidence="1">
    <location>
        <begin position="568"/>
        <end position="579"/>
    </location>
</feature>
<dbReference type="Proteomes" id="UP000242474">
    <property type="component" value="Unassembled WGS sequence"/>
</dbReference>
<feature type="compositionally biased region" description="Acidic residues" evidence="1">
    <location>
        <begin position="312"/>
        <end position="321"/>
    </location>
</feature>
<keyword evidence="2" id="KW-0472">Membrane</keyword>
<keyword evidence="2" id="KW-0812">Transmembrane</keyword>
<name>A0A2G5B3H2_COERN</name>
<feature type="compositionally biased region" description="Polar residues" evidence="1">
    <location>
        <begin position="500"/>
        <end position="521"/>
    </location>
</feature>
<evidence type="ECO:0000256" key="3">
    <source>
        <dbReference type="SAM" id="SignalP"/>
    </source>
</evidence>
<feature type="region of interest" description="Disordered" evidence="1">
    <location>
        <begin position="448"/>
        <end position="478"/>
    </location>
</feature>
<evidence type="ECO:0000313" key="6">
    <source>
        <dbReference type="Proteomes" id="UP000242474"/>
    </source>
</evidence>
<feature type="signal peptide" evidence="3">
    <location>
        <begin position="1"/>
        <end position="21"/>
    </location>
</feature>
<accession>A0A2G5B3H2</accession>
<feature type="compositionally biased region" description="Acidic residues" evidence="1">
    <location>
        <begin position="588"/>
        <end position="626"/>
    </location>
</feature>
<feature type="transmembrane region" description="Helical" evidence="2">
    <location>
        <begin position="645"/>
        <end position="667"/>
    </location>
</feature>
<dbReference type="InterPro" id="IPR001254">
    <property type="entry name" value="Trypsin_dom"/>
</dbReference>
<feature type="compositionally biased region" description="Acidic residues" evidence="1">
    <location>
        <begin position="544"/>
        <end position="558"/>
    </location>
</feature>
<feature type="region of interest" description="Disordered" evidence="1">
    <location>
        <begin position="312"/>
        <end position="427"/>
    </location>
</feature>
<feature type="domain" description="Peptidase S1" evidence="4">
    <location>
        <begin position="24"/>
        <end position="257"/>
    </location>
</feature>
<dbReference type="PROSITE" id="PS50240">
    <property type="entry name" value="TRYPSIN_DOM"/>
    <property type="match status" value="1"/>
</dbReference>
<evidence type="ECO:0000313" key="5">
    <source>
        <dbReference type="EMBL" id="PIA13573.1"/>
    </source>
</evidence>
<dbReference type="STRING" id="763665.A0A2G5B3H2"/>
<reference evidence="5 6" key="1">
    <citation type="journal article" date="2015" name="Genome Biol. Evol.">
        <title>Phylogenomic analyses indicate that early fungi evolved digesting cell walls of algal ancestors of land plants.</title>
        <authorList>
            <person name="Chang Y."/>
            <person name="Wang S."/>
            <person name="Sekimoto S."/>
            <person name="Aerts A.L."/>
            <person name="Choi C."/>
            <person name="Clum A."/>
            <person name="LaButti K.M."/>
            <person name="Lindquist E.A."/>
            <person name="Yee Ngan C."/>
            <person name="Ohm R.A."/>
            <person name="Salamov A.A."/>
            <person name="Grigoriev I.V."/>
            <person name="Spatafora J.W."/>
            <person name="Berbee M.L."/>
        </authorList>
    </citation>
    <scope>NUCLEOTIDE SEQUENCE [LARGE SCALE GENOMIC DNA]</scope>
    <source>
        <strain evidence="5 6">NRRL 1564</strain>
    </source>
</reference>
<dbReference type="AlphaFoldDB" id="A0A2G5B3H2"/>
<feature type="compositionally biased region" description="Low complexity" evidence="1">
    <location>
        <begin position="361"/>
        <end position="372"/>
    </location>
</feature>
<dbReference type="GO" id="GO:0004252">
    <property type="term" value="F:serine-type endopeptidase activity"/>
    <property type="evidence" value="ECO:0007669"/>
    <property type="project" value="InterPro"/>
</dbReference>
<sequence>MHAWRAYICLILASLAAPSYANIAKRGKVDPSTNSYNNDALLLISGKQTSCSVAVISQIHGLAPANCLTDDKDKTITNDQLAVAIYGDKSSQVVEVRSVTIHPQYNLETLANNIAVVVFSISGSDGTNSKVPLTSKTWDKRYFFRRTLSDPTVPKWNNPLTDVIDEKSKELCTVASPIYAANTEDFICSNSTAAPNDITTCMLPYGMGYAVKSKDTVPIAVYSHTVVFGDGLCSDSKQVSYYTVLSNFLTWASDVANIQAKQLSLSVAKDAGNLDADSGNKEYQMKTPINPVPMVKIYGGDLYKQLPTDIEACDSDTDDADNNSSETPTTTNGGEPDNGSDSLPECTDDVGETDTKPTDDPGSSNNNPGGNPTDDCVEESPDNPAGSPTDDCAEEPPNGSTELPADGLDTGGDNGYDPGSATDDVIVPDMPSYITITVQVTSYVTITTHSDDDHPTSSVPGCDDDKTKTNDNGCDVDDNDDIVTNVNTLLPWITGEDGNTDNNNCESEPNAVSCNTGSTSDSKTDDVPDTDGDETEANNSENNGTDDNEENTTEDGDTGDQTTTNGDSPDDDDDPDNDNPDGNNPDNDTMENDTEDTDATEENTDNDGLPEDTTDGETDSITDSNDESSPNKTEESSGGISRTTAILVGVLVPVAIIIIIACLYYYFKKK</sequence>
<dbReference type="Gene3D" id="2.40.10.10">
    <property type="entry name" value="Trypsin-like serine proteases"/>
    <property type="match status" value="1"/>
</dbReference>
<proteinExistence type="predicted"/>
<dbReference type="InterPro" id="IPR043504">
    <property type="entry name" value="Peptidase_S1_PA_chymotrypsin"/>
</dbReference>
<evidence type="ECO:0000259" key="4">
    <source>
        <dbReference type="PROSITE" id="PS50240"/>
    </source>
</evidence>
<feature type="region of interest" description="Disordered" evidence="1">
    <location>
        <begin position="492"/>
        <end position="640"/>
    </location>
</feature>
<gene>
    <name evidence="5" type="ORF">COEREDRAFT_89470</name>
</gene>
<evidence type="ECO:0000256" key="2">
    <source>
        <dbReference type="SAM" id="Phobius"/>
    </source>
</evidence>
<feature type="compositionally biased region" description="Polar residues" evidence="1">
    <location>
        <begin position="627"/>
        <end position="640"/>
    </location>
</feature>
<keyword evidence="6" id="KW-1185">Reference proteome</keyword>